<organism evidence="6 7">
    <name type="scientific">candidate division TA06 bacterium</name>
    <dbReference type="NCBI Taxonomy" id="2250710"/>
    <lineage>
        <taxon>Bacteria</taxon>
        <taxon>Bacteria division TA06</taxon>
    </lineage>
</organism>
<protein>
    <submittedName>
        <fullName evidence="6">Radical SAM protein</fullName>
    </submittedName>
</protein>
<dbReference type="SFLD" id="SFLDS00029">
    <property type="entry name" value="Radical_SAM"/>
    <property type="match status" value="1"/>
</dbReference>
<dbReference type="Proteomes" id="UP000282321">
    <property type="component" value="Unassembled WGS sequence"/>
</dbReference>
<dbReference type="InterPro" id="IPR006638">
    <property type="entry name" value="Elp3/MiaA/NifB-like_rSAM"/>
</dbReference>
<dbReference type="GO" id="GO:0046872">
    <property type="term" value="F:metal ion binding"/>
    <property type="evidence" value="ECO:0007669"/>
    <property type="project" value="UniProtKB-KW"/>
</dbReference>
<dbReference type="InterPro" id="IPR013785">
    <property type="entry name" value="Aldolase_TIM"/>
</dbReference>
<keyword evidence="1" id="KW-0949">S-adenosyl-L-methionine</keyword>
<dbReference type="PANTHER" id="PTHR43524:SF1">
    <property type="entry name" value="RADICAL SAM SUPERFAMILY PROTEIN"/>
    <property type="match status" value="1"/>
</dbReference>
<evidence type="ECO:0000256" key="4">
    <source>
        <dbReference type="ARBA" id="ARBA00023014"/>
    </source>
</evidence>
<dbReference type="GO" id="GO:0003824">
    <property type="term" value="F:catalytic activity"/>
    <property type="evidence" value="ECO:0007669"/>
    <property type="project" value="InterPro"/>
</dbReference>
<evidence type="ECO:0000256" key="1">
    <source>
        <dbReference type="ARBA" id="ARBA00022691"/>
    </source>
</evidence>
<sequence>MIGNKAMYDQFFKAIDLNKTIRNAALKSAEKAFWVWNVEKNITNKPKEIQKLKFYEGSSILYSLLRNYDRKYISKKVLKRIYETLYKGAFLSSGDPDKNDFKEKYGIKPPNFITLSPSKACNLHCKGCYASSSSANAEKLPFDVTEKILREVHDDWGNRFVVISGGEPFMYKDSGKTILDLAEKFDDMFFLVYTNSTLINEEIAGKIAELGNITPAISVEGYEKETDERRGKGVYKRIMQAMDNLKKEGVPFGLSITGTKNNADILSNDDFYEYYFEKIGITYMWIFQYMPIGRGFDINLMVTPEQRFKMFNMWEKCIKEKHYFVADFWNSGIVSDGCIAYGRSGGYVYIDWNGNIMPCVFVPYHRDNVFDLYKNNKTITDALFSDFFKNGRKWQEEYGFGEGKTPHNWLMPCSIRDNYSDFRKRIITKDALPEDEMAEKAMKDKEYYEGMVDYDNRYREITEDYWNKRFLGKTK</sequence>
<evidence type="ECO:0000259" key="5">
    <source>
        <dbReference type="PROSITE" id="PS51918"/>
    </source>
</evidence>
<dbReference type="Pfam" id="PF04055">
    <property type="entry name" value="Radical_SAM"/>
    <property type="match status" value="1"/>
</dbReference>
<evidence type="ECO:0000313" key="6">
    <source>
        <dbReference type="EMBL" id="RKX67363.1"/>
    </source>
</evidence>
<evidence type="ECO:0000256" key="2">
    <source>
        <dbReference type="ARBA" id="ARBA00022723"/>
    </source>
</evidence>
<dbReference type="Gene3D" id="3.20.20.70">
    <property type="entry name" value="Aldolase class I"/>
    <property type="match status" value="1"/>
</dbReference>
<dbReference type="AlphaFoldDB" id="A0A660SBS9"/>
<dbReference type="SMART" id="SM00729">
    <property type="entry name" value="Elp3"/>
    <property type="match status" value="1"/>
</dbReference>
<keyword evidence="4" id="KW-0411">Iron-sulfur</keyword>
<evidence type="ECO:0000313" key="7">
    <source>
        <dbReference type="Proteomes" id="UP000282321"/>
    </source>
</evidence>
<proteinExistence type="predicted"/>
<feature type="domain" description="Radical SAM core" evidence="5">
    <location>
        <begin position="105"/>
        <end position="321"/>
    </location>
</feature>
<name>A0A660SBS9_UNCT6</name>
<dbReference type="PANTHER" id="PTHR43524">
    <property type="entry name" value="RADICAL SAM SUPERFAMILY PROTEIN"/>
    <property type="match status" value="1"/>
</dbReference>
<gene>
    <name evidence="6" type="ORF">DRP44_02490</name>
</gene>
<dbReference type="EMBL" id="QNBC01000021">
    <property type="protein sequence ID" value="RKX67363.1"/>
    <property type="molecule type" value="Genomic_DNA"/>
</dbReference>
<comment type="caution">
    <text evidence="6">The sequence shown here is derived from an EMBL/GenBank/DDBJ whole genome shotgun (WGS) entry which is preliminary data.</text>
</comment>
<dbReference type="InterPro" id="IPR058240">
    <property type="entry name" value="rSAM_sf"/>
</dbReference>
<accession>A0A660SBS9</accession>
<dbReference type="SUPFAM" id="SSF102114">
    <property type="entry name" value="Radical SAM enzymes"/>
    <property type="match status" value="1"/>
</dbReference>
<dbReference type="SFLD" id="SFLDG01386">
    <property type="entry name" value="main_SPASM_domain-containing"/>
    <property type="match status" value="1"/>
</dbReference>
<dbReference type="CDD" id="cd01335">
    <property type="entry name" value="Radical_SAM"/>
    <property type="match status" value="1"/>
</dbReference>
<dbReference type="InterPro" id="IPR007197">
    <property type="entry name" value="rSAM"/>
</dbReference>
<dbReference type="PROSITE" id="PS51918">
    <property type="entry name" value="RADICAL_SAM"/>
    <property type="match status" value="1"/>
</dbReference>
<dbReference type="SFLD" id="SFLDG01067">
    <property type="entry name" value="SPASM/twitch_domain_containing"/>
    <property type="match status" value="1"/>
</dbReference>
<keyword evidence="2" id="KW-0479">Metal-binding</keyword>
<evidence type="ECO:0000256" key="3">
    <source>
        <dbReference type="ARBA" id="ARBA00023004"/>
    </source>
</evidence>
<keyword evidence="3" id="KW-0408">Iron</keyword>
<dbReference type="GO" id="GO:0051536">
    <property type="term" value="F:iron-sulfur cluster binding"/>
    <property type="evidence" value="ECO:0007669"/>
    <property type="project" value="UniProtKB-KW"/>
</dbReference>
<reference evidence="6 7" key="1">
    <citation type="submission" date="2018-06" db="EMBL/GenBank/DDBJ databases">
        <title>Extensive metabolic versatility and redundancy in microbially diverse, dynamic hydrothermal sediments.</title>
        <authorList>
            <person name="Dombrowski N."/>
            <person name="Teske A."/>
            <person name="Baker B.J."/>
        </authorList>
    </citation>
    <scope>NUCLEOTIDE SEQUENCE [LARGE SCALE GENOMIC DNA]</scope>
    <source>
        <strain evidence="6">B35_G9</strain>
    </source>
</reference>